<evidence type="ECO:0000256" key="2">
    <source>
        <dbReference type="ARBA" id="ARBA00012417"/>
    </source>
</evidence>
<gene>
    <name evidence="10" type="ORF">MENT_LOCUS55449</name>
</gene>
<proteinExistence type="inferred from homology"/>
<evidence type="ECO:0000256" key="6">
    <source>
        <dbReference type="ARBA" id="ARBA00022932"/>
    </source>
</evidence>
<dbReference type="InterPro" id="IPR036397">
    <property type="entry name" value="RNaseH_sf"/>
</dbReference>
<dbReference type="Gene3D" id="3.90.1600.10">
    <property type="entry name" value="Palm domain of DNA polymerase"/>
    <property type="match status" value="1"/>
</dbReference>
<dbReference type="Proteomes" id="UP000580250">
    <property type="component" value="Unassembled WGS sequence"/>
</dbReference>
<protein>
    <recommendedName>
        <fullName evidence="2">DNA-directed DNA polymerase</fullName>
        <ecNumber evidence="2">2.7.7.7</ecNumber>
    </recommendedName>
</protein>
<dbReference type="InterPro" id="IPR004868">
    <property type="entry name" value="DNA-dir_DNA_pol_B_mt/vir"/>
</dbReference>
<dbReference type="EMBL" id="CAJEWN010002090">
    <property type="protein sequence ID" value="CAD2201863.1"/>
    <property type="molecule type" value="Genomic_DNA"/>
</dbReference>
<dbReference type="PANTHER" id="PTHR33568">
    <property type="entry name" value="DNA POLYMERASE"/>
    <property type="match status" value="1"/>
</dbReference>
<dbReference type="OrthoDB" id="5876545at2759"/>
<comment type="caution">
    <text evidence="10">The sequence shown here is derived from an EMBL/GenBank/DDBJ whole genome shotgun (WGS) entry which is preliminary data.</text>
</comment>
<dbReference type="InterPro" id="IPR023211">
    <property type="entry name" value="DNA_pol_palm_dom_sf"/>
</dbReference>
<name>A0A6V7XRH4_MELEN</name>
<evidence type="ECO:0000313" key="11">
    <source>
        <dbReference type="Proteomes" id="UP000580250"/>
    </source>
</evidence>
<dbReference type="GO" id="GO:0006260">
    <property type="term" value="P:DNA replication"/>
    <property type="evidence" value="ECO:0007669"/>
    <property type="project" value="UniProtKB-KW"/>
</dbReference>
<dbReference type="GO" id="GO:0042575">
    <property type="term" value="C:DNA polymerase complex"/>
    <property type="evidence" value="ECO:0007669"/>
    <property type="project" value="UniProtKB-ARBA"/>
</dbReference>
<evidence type="ECO:0000256" key="3">
    <source>
        <dbReference type="ARBA" id="ARBA00022679"/>
    </source>
</evidence>
<keyword evidence="5" id="KW-0235">DNA replication</keyword>
<comment type="similarity">
    <text evidence="1">Belongs to the DNA polymerase type-B family.</text>
</comment>
<evidence type="ECO:0000256" key="4">
    <source>
        <dbReference type="ARBA" id="ARBA00022695"/>
    </source>
</evidence>
<evidence type="ECO:0000313" key="10">
    <source>
        <dbReference type="EMBL" id="CAD2201863.1"/>
    </source>
</evidence>
<evidence type="ECO:0000256" key="1">
    <source>
        <dbReference type="ARBA" id="ARBA00005755"/>
    </source>
</evidence>
<evidence type="ECO:0000256" key="7">
    <source>
        <dbReference type="ARBA" id="ARBA00023125"/>
    </source>
</evidence>
<keyword evidence="4" id="KW-0548">Nucleotidyltransferase</keyword>
<keyword evidence="3" id="KW-0808">Transferase</keyword>
<dbReference type="SUPFAM" id="SSF56672">
    <property type="entry name" value="DNA/RNA polymerases"/>
    <property type="match status" value="1"/>
</dbReference>
<dbReference type="InterPro" id="IPR043502">
    <property type="entry name" value="DNA/RNA_pol_sf"/>
</dbReference>
<evidence type="ECO:0000256" key="8">
    <source>
        <dbReference type="ARBA" id="ARBA00049244"/>
    </source>
</evidence>
<dbReference type="GO" id="GO:0000166">
    <property type="term" value="F:nucleotide binding"/>
    <property type="evidence" value="ECO:0007669"/>
    <property type="project" value="InterPro"/>
</dbReference>
<dbReference type="Gene3D" id="3.30.420.10">
    <property type="entry name" value="Ribonuclease H-like superfamily/Ribonuclease H"/>
    <property type="match status" value="1"/>
</dbReference>
<organism evidence="10 11">
    <name type="scientific">Meloidogyne enterolobii</name>
    <name type="common">Root-knot nematode worm</name>
    <name type="synonym">Meloidogyne mayaguensis</name>
    <dbReference type="NCBI Taxonomy" id="390850"/>
    <lineage>
        <taxon>Eukaryota</taxon>
        <taxon>Metazoa</taxon>
        <taxon>Ecdysozoa</taxon>
        <taxon>Nematoda</taxon>
        <taxon>Chromadorea</taxon>
        <taxon>Rhabditida</taxon>
        <taxon>Tylenchina</taxon>
        <taxon>Tylenchomorpha</taxon>
        <taxon>Tylenchoidea</taxon>
        <taxon>Meloidogynidae</taxon>
        <taxon>Meloidogyninae</taxon>
        <taxon>Meloidogyne</taxon>
    </lineage>
</organism>
<dbReference type="GO" id="GO:0003887">
    <property type="term" value="F:DNA-directed DNA polymerase activity"/>
    <property type="evidence" value="ECO:0007669"/>
    <property type="project" value="UniProtKB-KW"/>
</dbReference>
<reference evidence="10 11" key="1">
    <citation type="submission" date="2020-08" db="EMBL/GenBank/DDBJ databases">
        <authorList>
            <person name="Koutsovoulos G."/>
            <person name="Danchin GJ E."/>
        </authorList>
    </citation>
    <scope>NUCLEOTIDE SEQUENCE [LARGE SCALE GENOMIC DNA]</scope>
</reference>
<feature type="domain" description="DNA-directed DNA polymerase family B mitochondria/virus" evidence="9">
    <location>
        <begin position="881"/>
        <end position="1060"/>
    </location>
</feature>
<evidence type="ECO:0000256" key="5">
    <source>
        <dbReference type="ARBA" id="ARBA00022705"/>
    </source>
</evidence>
<dbReference type="GO" id="GO:0003677">
    <property type="term" value="F:DNA binding"/>
    <property type="evidence" value="ECO:0007669"/>
    <property type="project" value="UniProtKB-KW"/>
</dbReference>
<keyword evidence="6" id="KW-0239">DNA-directed DNA polymerase</keyword>
<dbReference type="Gene3D" id="3.40.960.10">
    <property type="entry name" value="VSR Endonuclease"/>
    <property type="match status" value="1"/>
</dbReference>
<sequence length="1354" mass="155916">MDQQPPKKRSRFTIESLLGLQSIFSITNLLGLQSGSGSSKEPKDYVDQLEGSIEENKKFKFLKSRSKFLIKDLPPDPEELLSRIFQYFLNEAVEASVNRGMKAEQIGCVVSSPVLDHDVWIPIRDRNENTVESILNRFLLVAQSFRQKEVSLWGQPFTVTATVVDKSSLPKQRQLPGAGNRKIAPVRHRINERALIKIENNNNTFCLFYSLVATLVHTVFNWHWEKFSRYIKSQHGMANKLREDALELMNIIGAPTNLKEYNAEQWVPIVVNYWNNKYSGKHIFKVFIFGSLGYYEPEFKSGPDNFDTAIILYYNNQHFDGVKRTGGLFGQPYCLHCEKVYDRDVTHKTSCKARCKRCSRVGPGFPCKIIGGFYKLCQHCSKTFFNNNCYRHHLNCGFCNISKECQECGVIWNVKDNNKRGRQGHVCGERHCSTCHDYHDPKRGCFIKTLEPKEVKKYRFIAFDLETTQYLPTEQGKKHEANFICAKVTCPECIIEEKECQICGQYRTLTFSHRPFTNTVVDKMFISQNPLKTFVEWIINGLPQEHDTFAFSHFGGRFDMVLVFKELFLNGFTPEMLKRGNKMYEMKVTSRGKKKGDIIFRDSFNLMPMSLATLVPAFGLQVEDKPYFPHLANHPRNYGKEIYPTKADYLADGFLPEKRKKFDLWYDQHHLEPFNLDESLASYCTNDVEILMAALVAFRKEFIEVSKRGNEGIDVLRESMTIASACMKHFRSNHLKDDHLAIVPERGYDNKDNQSLLALKFLEWYGEANGVIVQTANSVDGEKRIGNYRLDGWVEDQKLGIEVNGCCWHACIKCYPDDGIVLPSGKTAGRQRELDKKRLNFIKSQVQEVKVYWECEIKTMLKMDKEMKKKFDEYLDNGPIDIRSAFFGGRTGPLKLFYSAQPGEKISYYDVTSLYPFINVTTNYPTGHPIPHILNENVCWTSSKDNKYDLAILKVFVIPPKKIDVPVLPVKSNDRLLFPLCIACAKEHPEGGIDEEYKCVHEDNQRGWVSTCTSVELNEALDCGYKVTRLFRVLEYTSSDNSLFRGYISEFMSQKIHSSGFDDSIKGDWEAEEKFIQECADKFDIIIDRNKMVPNKGKRTQAKLCLNNLWGRFSLRNFGLSQCTITDSPAAWRKIVDDSTKEVSSVDQLTPDIILISHLTKKDWVEEHGCSNVVISLWTTSMARIYLLKAMQKVVRSTGCKLLYTDTDSIIFVHPEEDNPLKLGPHLGDFTDEYPRHRILEYCSAGAKQYALQLQRNNDPDAELEHVIKLRGITLNWDVTVNQQLHYETFKEKLFQFVNGNCPPLNLNYPNFLRPSVRKGSVFTQPLKKMYRPFVGKGIVRPSDFTVLDFGYNL</sequence>
<comment type="catalytic activity">
    <reaction evidence="8">
        <text>DNA(n) + a 2'-deoxyribonucleoside 5'-triphosphate = DNA(n+1) + diphosphate</text>
        <dbReference type="Rhea" id="RHEA:22508"/>
        <dbReference type="Rhea" id="RHEA-COMP:17339"/>
        <dbReference type="Rhea" id="RHEA-COMP:17340"/>
        <dbReference type="ChEBI" id="CHEBI:33019"/>
        <dbReference type="ChEBI" id="CHEBI:61560"/>
        <dbReference type="ChEBI" id="CHEBI:173112"/>
        <dbReference type="EC" id="2.7.7.7"/>
    </reaction>
</comment>
<accession>A0A6V7XRH4</accession>
<keyword evidence="7" id="KW-0238">DNA-binding</keyword>
<dbReference type="SUPFAM" id="SSF53098">
    <property type="entry name" value="Ribonuclease H-like"/>
    <property type="match status" value="1"/>
</dbReference>
<feature type="domain" description="DNA-directed DNA polymerase family B mitochondria/virus" evidence="9">
    <location>
        <begin position="549"/>
        <end position="749"/>
    </location>
</feature>
<dbReference type="InterPro" id="IPR012337">
    <property type="entry name" value="RNaseH-like_sf"/>
</dbReference>
<dbReference type="PANTHER" id="PTHR33568:SF3">
    <property type="entry name" value="DNA-DIRECTED DNA POLYMERASE"/>
    <property type="match status" value="1"/>
</dbReference>
<evidence type="ECO:0000259" key="9">
    <source>
        <dbReference type="Pfam" id="PF03175"/>
    </source>
</evidence>
<dbReference type="EC" id="2.7.7.7" evidence="2"/>
<dbReference type="Pfam" id="PF03175">
    <property type="entry name" value="DNA_pol_B_2"/>
    <property type="match status" value="2"/>
</dbReference>